<comment type="caution">
    <text evidence="1">The sequence shown here is derived from an EMBL/GenBank/DDBJ whole genome shotgun (WGS) entry which is preliminary data.</text>
</comment>
<proteinExistence type="predicted"/>
<keyword evidence="2" id="KW-1185">Reference proteome</keyword>
<gene>
    <name evidence="1" type="ORF">DCHRY22_LOCUS8768</name>
</gene>
<sequence>MCCGKRRILTGTYPEETSSCRKRRFYINEQSAHDVRKCVVCTPVNGTIILNQALDFDKKWSPQNLSPVKAIDPGMNDLFRLKEVINQTPWTLDLLGPLDNGKYEIKNYLQSLD</sequence>
<evidence type="ECO:0000313" key="2">
    <source>
        <dbReference type="Proteomes" id="UP000789524"/>
    </source>
</evidence>
<dbReference type="Proteomes" id="UP000789524">
    <property type="component" value="Unassembled WGS sequence"/>
</dbReference>
<reference evidence="1" key="1">
    <citation type="submission" date="2021-09" db="EMBL/GenBank/DDBJ databases">
        <authorList>
            <person name="Martin H S."/>
        </authorList>
    </citation>
    <scope>NUCLEOTIDE SEQUENCE</scope>
</reference>
<dbReference type="AlphaFoldDB" id="A0A8J2W5D7"/>
<evidence type="ECO:0000313" key="1">
    <source>
        <dbReference type="EMBL" id="CAG9569219.1"/>
    </source>
</evidence>
<protein>
    <submittedName>
        <fullName evidence="1">(African queen) hypothetical protein</fullName>
    </submittedName>
</protein>
<organism evidence="1 2">
    <name type="scientific">Danaus chrysippus</name>
    <name type="common">African queen</name>
    <dbReference type="NCBI Taxonomy" id="151541"/>
    <lineage>
        <taxon>Eukaryota</taxon>
        <taxon>Metazoa</taxon>
        <taxon>Ecdysozoa</taxon>
        <taxon>Arthropoda</taxon>
        <taxon>Hexapoda</taxon>
        <taxon>Insecta</taxon>
        <taxon>Pterygota</taxon>
        <taxon>Neoptera</taxon>
        <taxon>Endopterygota</taxon>
        <taxon>Lepidoptera</taxon>
        <taxon>Glossata</taxon>
        <taxon>Ditrysia</taxon>
        <taxon>Papilionoidea</taxon>
        <taxon>Nymphalidae</taxon>
        <taxon>Danainae</taxon>
        <taxon>Danaini</taxon>
        <taxon>Danaina</taxon>
        <taxon>Danaus</taxon>
        <taxon>Anosia</taxon>
    </lineage>
</organism>
<accession>A0A8J2W5D7</accession>
<name>A0A8J2W5D7_9NEOP</name>
<dbReference type="EMBL" id="CAKASE010000062">
    <property type="protein sequence ID" value="CAG9569219.1"/>
    <property type="molecule type" value="Genomic_DNA"/>
</dbReference>